<reference evidence="2 3" key="1">
    <citation type="submission" date="2020-05" db="EMBL/GenBank/DDBJ databases">
        <title>Complete genome sequence of Gemmatimonas greenlandica TET16.</title>
        <authorList>
            <person name="Zeng Y."/>
        </authorList>
    </citation>
    <scope>NUCLEOTIDE SEQUENCE [LARGE SCALE GENOMIC DNA]</scope>
    <source>
        <strain evidence="2 3">TET16</strain>
    </source>
</reference>
<organism evidence="2 3">
    <name type="scientific">Gemmatimonas groenlandica</name>
    <dbReference type="NCBI Taxonomy" id="2732249"/>
    <lineage>
        <taxon>Bacteria</taxon>
        <taxon>Pseudomonadati</taxon>
        <taxon>Gemmatimonadota</taxon>
        <taxon>Gemmatimonadia</taxon>
        <taxon>Gemmatimonadales</taxon>
        <taxon>Gemmatimonadaceae</taxon>
        <taxon>Gemmatimonas</taxon>
    </lineage>
</organism>
<proteinExistence type="predicted"/>
<evidence type="ECO:0000259" key="1">
    <source>
        <dbReference type="SMART" id="SM00881"/>
    </source>
</evidence>
<dbReference type="EMBL" id="CP053085">
    <property type="protein sequence ID" value="QJR38219.1"/>
    <property type="molecule type" value="Genomic_DNA"/>
</dbReference>
<dbReference type="SUPFAM" id="SSF51735">
    <property type="entry name" value="NAD(P)-binding Rossmann-fold domains"/>
    <property type="match status" value="1"/>
</dbReference>
<keyword evidence="3" id="KW-1185">Reference proteome</keyword>
<sequence length="155" mass="17043">MPPASDGSETTEWRSHLLEHSSQLAEVLSSTQRIAVIGIKPEIVGGPAYYVPEYLQSAGYEIVPVPVYYPDIAEILGAPVQRSLSTVIPPADMVLLFRRSGDVAQHVEEILAAKPRVVWMQLGIQDAEAAETFARAGIDVVQNKCLMIEHRNARH</sequence>
<dbReference type="PANTHER" id="PTHR33303">
    <property type="entry name" value="CYTOPLASMIC PROTEIN-RELATED"/>
    <property type="match status" value="1"/>
</dbReference>
<dbReference type="Proteomes" id="UP000500938">
    <property type="component" value="Chromosome"/>
</dbReference>
<dbReference type="AlphaFoldDB" id="A0A6M4IX03"/>
<feature type="domain" description="CoA-binding" evidence="1">
    <location>
        <begin position="27"/>
        <end position="124"/>
    </location>
</feature>
<evidence type="ECO:0000313" key="2">
    <source>
        <dbReference type="EMBL" id="QJR38219.1"/>
    </source>
</evidence>
<dbReference type="SMART" id="SM00881">
    <property type="entry name" value="CoA_binding"/>
    <property type="match status" value="1"/>
</dbReference>
<dbReference type="InterPro" id="IPR036291">
    <property type="entry name" value="NAD(P)-bd_dom_sf"/>
</dbReference>
<dbReference type="KEGG" id="ggr:HKW67_12635"/>
<gene>
    <name evidence="2" type="ORF">HKW67_12635</name>
</gene>
<dbReference type="Gene3D" id="3.40.50.720">
    <property type="entry name" value="NAD(P)-binding Rossmann-like Domain"/>
    <property type="match status" value="1"/>
</dbReference>
<dbReference type="InterPro" id="IPR003781">
    <property type="entry name" value="CoA-bd"/>
</dbReference>
<name>A0A6M4IX03_9BACT</name>
<evidence type="ECO:0000313" key="3">
    <source>
        <dbReference type="Proteomes" id="UP000500938"/>
    </source>
</evidence>
<accession>A0A6M4IX03</accession>
<dbReference type="PANTHER" id="PTHR33303:SF2">
    <property type="entry name" value="COA-BINDING DOMAIN-CONTAINING PROTEIN"/>
    <property type="match status" value="1"/>
</dbReference>
<protein>
    <submittedName>
        <fullName evidence="2">CoA-binding protein</fullName>
    </submittedName>
</protein>
<dbReference type="Pfam" id="PF13380">
    <property type="entry name" value="CoA_binding_2"/>
    <property type="match status" value="1"/>
</dbReference>